<keyword evidence="6" id="KW-0862">Zinc</keyword>
<dbReference type="GO" id="GO:0005829">
    <property type="term" value="C:cytosol"/>
    <property type="evidence" value="ECO:0007669"/>
    <property type="project" value="TreeGrafter"/>
</dbReference>
<dbReference type="Pfam" id="PF00400">
    <property type="entry name" value="WD40"/>
    <property type="match status" value="3"/>
</dbReference>
<evidence type="ECO:0000256" key="5">
    <source>
        <dbReference type="ARBA" id="ARBA00022771"/>
    </source>
</evidence>
<keyword evidence="4" id="KW-0677">Repeat</keyword>
<dbReference type="InterPro" id="IPR037590">
    <property type="entry name" value="WDR24"/>
</dbReference>
<dbReference type="GO" id="GO:0061700">
    <property type="term" value="C:GATOR2 complex"/>
    <property type="evidence" value="ECO:0007669"/>
    <property type="project" value="TreeGrafter"/>
</dbReference>
<protein>
    <recommendedName>
        <fullName evidence="7">GATOR2 complex protein WDR24</fullName>
    </recommendedName>
</protein>
<keyword evidence="5" id="KW-0863">Zinc-finger</keyword>
<dbReference type="Proteomes" id="UP000828390">
    <property type="component" value="Unassembled WGS sequence"/>
</dbReference>
<evidence type="ECO:0000313" key="11">
    <source>
        <dbReference type="Proteomes" id="UP000828390"/>
    </source>
</evidence>
<dbReference type="InterPro" id="IPR001680">
    <property type="entry name" value="WD40_rpt"/>
</dbReference>
<accession>A0A9D3YE48</accession>
<feature type="region of interest" description="Disordered" evidence="9">
    <location>
        <begin position="470"/>
        <end position="519"/>
    </location>
</feature>
<dbReference type="GO" id="GO:0008270">
    <property type="term" value="F:zinc ion binding"/>
    <property type="evidence" value="ECO:0007669"/>
    <property type="project" value="UniProtKB-KW"/>
</dbReference>
<dbReference type="GO" id="GO:0016239">
    <property type="term" value="P:positive regulation of macroautophagy"/>
    <property type="evidence" value="ECO:0007669"/>
    <property type="project" value="TreeGrafter"/>
</dbReference>
<evidence type="ECO:0000256" key="3">
    <source>
        <dbReference type="ARBA" id="ARBA00022723"/>
    </source>
</evidence>
<keyword evidence="11" id="KW-1185">Reference proteome</keyword>
<dbReference type="InterPro" id="IPR036322">
    <property type="entry name" value="WD40_repeat_dom_sf"/>
</dbReference>
<feature type="non-terminal residue" evidence="10">
    <location>
        <position position="746"/>
    </location>
</feature>
<dbReference type="PROSITE" id="PS50082">
    <property type="entry name" value="WD_REPEATS_2"/>
    <property type="match status" value="1"/>
</dbReference>
<keyword evidence="2 8" id="KW-0853">WD repeat</keyword>
<organism evidence="10 11">
    <name type="scientific">Dreissena polymorpha</name>
    <name type="common">Zebra mussel</name>
    <name type="synonym">Mytilus polymorpha</name>
    <dbReference type="NCBI Taxonomy" id="45954"/>
    <lineage>
        <taxon>Eukaryota</taxon>
        <taxon>Metazoa</taxon>
        <taxon>Spiralia</taxon>
        <taxon>Lophotrochozoa</taxon>
        <taxon>Mollusca</taxon>
        <taxon>Bivalvia</taxon>
        <taxon>Autobranchia</taxon>
        <taxon>Heteroconchia</taxon>
        <taxon>Euheterodonta</taxon>
        <taxon>Imparidentia</taxon>
        <taxon>Neoheterodontei</taxon>
        <taxon>Myida</taxon>
        <taxon>Dreissenoidea</taxon>
        <taxon>Dreissenidae</taxon>
        <taxon>Dreissena</taxon>
    </lineage>
</organism>
<evidence type="ECO:0000256" key="6">
    <source>
        <dbReference type="ARBA" id="ARBA00022833"/>
    </source>
</evidence>
<dbReference type="InterPro" id="IPR019775">
    <property type="entry name" value="WD40_repeat_CS"/>
</dbReference>
<proteinExistence type="inferred from homology"/>
<name>A0A9D3YE48_DREPO</name>
<sequence>MQQTMSHVSKMVHDRVSPSNPQTMSIDCGGNISTMAQNRDATQVVVGGRSVFKIYSVYEDGFEEKFNLRGGRPVNLNYCALDIAWNHTDENILATGATNGAVVIWDLNMKTRCKQEHVFTQHKRTVNRVCFHDVEHRTLLSASQDGQMNLFDLRKREVAANFSVGSTSVRDINFCPHNYFNFASADEAGTVMIWDMRKPNICEKKLTAHNGPVFTINWHPEDKNWLATAGRDRLIKVWDLSRNKVLHTVYSIASLSRIKWRPQRKYHIASCSLLIDFNINIWDIRRPYVPFATFDMHKDATTSMMFKNKDPHVMLSASKDSYLYQHVFRDAKRPAEDLVPAGLGISVQGIVGHANSDRQGKLSTMEGGSSRSYFNKRSTDKNDQFVDVMAYMEVFNETGQELHSWVEMAQEYELTGKPVEELCTHNSSVARSHNMHHISQAWQALLVLYSASMPVCTDSKHPSQTRTFSVLSVTPAPSAQEKTDNDKGKAAKEPKTDTDVDERTCDGTSGNSDDEGDLQELSDIKLASIARGQVNPDWDILFGDGEPGAEDFFMGPATVKKKDWSLPHEAFFPRHEIHDRETPFESLTDSNHFYDSTVDYEPPSNLPTSKTVETTQLTRLSVDTSLLSCPDWGYTDSIVSLLKDLAAEGDVQTPVTMLIVMKDQIRAHIDTDLQEDWFMSYLELLGRFKLWSIANHVIKLSNLPGIFMLNQQSTTIHVNCNMCNRLLTRSGWLCDRCKMITNVCSI</sequence>
<evidence type="ECO:0000256" key="7">
    <source>
        <dbReference type="ARBA" id="ARBA00040269"/>
    </source>
</evidence>
<feature type="compositionally biased region" description="Basic and acidic residues" evidence="9">
    <location>
        <begin position="481"/>
        <end position="505"/>
    </location>
</feature>
<dbReference type="SMART" id="SM00320">
    <property type="entry name" value="WD40"/>
    <property type="match status" value="6"/>
</dbReference>
<evidence type="ECO:0000256" key="4">
    <source>
        <dbReference type="ARBA" id="ARBA00022737"/>
    </source>
</evidence>
<dbReference type="PROSITE" id="PS00678">
    <property type="entry name" value="WD_REPEATS_1"/>
    <property type="match status" value="1"/>
</dbReference>
<dbReference type="PROSITE" id="PS50294">
    <property type="entry name" value="WD_REPEATS_REGION"/>
    <property type="match status" value="1"/>
</dbReference>
<dbReference type="GO" id="GO:0005774">
    <property type="term" value="C:vacuolar membrane"/>
    <property type="evidence" value="ECO:0007669"/>
    <property type="project" value="TreeGrafter"/>
</dbReference>
<dbReference type="Gene3D" id="2.130.10.10">
    <property type="entry name" value="YVTN repeat-like/Quinoprotein amine dehydrogenase"/>
    <property type="match status" value="1"/>
</dbReference>
<evidence type="ECO:0000256" key="9">
    <source>
        <dbReference type="SAM" id="MobiDB-lite"/>
    </source>
</evidence>
<dbReference type="PANTHER" id="PTHR46200">
    <property type="entry name" value="GATOR COMPLEX PROTEIN WDR24"/>
    <property type="match status" value="1"/>
</dbReference>
<evidence type="ECO:0000313" key="10">
    <source>
        <dbReference type="EMBL" id="KAH3698673.1"/>
    </source>
</evidence>
<dbReference type="InterPro" id="IPR015943">
    <property type="entry name" value="WD40/YVTN_repeat-like_dom_sf"/>
</dbReference>
<dbReference type="AlphaFoldDB" id="A0A9D3YE48"/>
<keyword evidence="3" id="KW-0479">Metal-binding</keyword>
<dbReference type="SUPFAM" id="SSF50978">
    <property type="entry name" value="WD40 repeat-like"/>
    <property type="match status" value="1"/>
</dbReference>
<reference evidence="10" key="2">
    <citation type="submission" date="2020-11" db="EMBL/GenBank/DDBJ databases">
        <authorList>
            <person name="McCartney M.A."/>
            <person name="Auch B."/>
            <person name="Kono T."/>
            <person name="Mallez S."/>
            <person name="Becker A."/>
            <person name="Gohl D.M."/>
            <person name="Silverstein K.A.T."/>
            <person name="Koren S."/>
            <person name="Bechman K.B."/>
            <person name="Herman A."/>
            <person name="Abrahante J.E."/>
            <person name="Garbe J."/>
        </authorList>
    </citation>
    <scope>NUCLEOTIDE SEQUENCE</scope>
    <source>
        <strain evidence="10">Duluth1</strain>
        <tissue evidence="10">Whole animal</tissue>
    </source>
</reference>
<dbReference type="GO" id="GO:1904263">
    <property type="term" value="P:positive regulation of TORC1 signaling"/>
    <property type="evidence" value="ECO:0007669"/>
    <property type="project" value="TreeGrafter"/>
</dbReference>
<dbReference type="GO" id="GO:0034198">
    <property type="term" value="P:cellular response to amino acid starvation"/>
    <property type="evidence" value="ECO:0007669"/>
    <property type="project" value="TreeGrafter"/>
</dbReference>
<evidence type="ECO:0000256" key="8">
    <source>
        <dbReference type="PROSITE-ProRule" id="PRU00221"/>
    </source>
</evidence>
<gene>
    <name evidence="10" type="ORF">DPMN_086219</name>
</gene>
<evidence type="ECO:0000256" key="1">
    <source>
        <dbReference type="ARBA" id="ARBA00008134"/>
    </source>
</evidence>
<dbReference type="PANTHER" id="PTHR46200:SF1">
    <property type="entry name" value="GATOR COMPLEX PROTEIN WDR24"/>
    <property type="match status" value="1"/>
</dbReference>
<feature type="repeat" description="WD" evidence="8">
    <location>
        <begin position="206"/>
        <end position="248"/>
    </location>
</feature>
<feature type="region of interest" description="Disordered" evidence="9">
    <location>
        <begin position="1"/>
        <end position="22"/>
    </location>
</feature>
<dbReference type="EMBL" id="JAIWYP010000016">
    <property type="protein sequence ID" value="KAH3698673.1"/>
    <property type="molecule type" value="Genomic_DNA"/>
</dbReference>
<reference evidence="10" key="1">
    <citation type="journal article" date="2019" name="bioRxiv">
        <title>The Genome of the Zebra Mussel, Dreissena polymorpha: A Resource for Invasive Species Research.</title>
        <authorList>
            <person name="McCartney M.A."/>
            <person name="Auch B."/>
            <person name="Kono T."/>
            <person name="Mallez S."/>
            <person name="Zhang Y."/>
            <person name="Obille A."/>
            <person name="Becker A."/>
            <person name="Abrahante J.E."/>
            <person name="Garbe J."/>
            <person name="Badalamenti J.P."/>
            <person name="Herman A."/>
            <person name="Mangelson H."/>
            <person name="Liachko I."/>
            <person name="Sullivan S."/>
            <person name="Sone E.D."/>
            <person name="Koren S."/>
            <person name="Silverstein K.A.T."/>
            <person name="Beckman K.B."/>
            <person name="Gohl D.M."/>
        </authorList>
    </citation>
    <scope>NUCLEOTIDE SEQUENCE</scope>
    <source>
        <strain evidence="10">Duluth1</strain>
        <tissue evidence="10">Whole animal</tissue>
    </source>
</reference>
<comment type="similarity">
    <text evidence="1">Belongs to the WD repeat WDR24 family.</text>
</comment>
<evidence type="ECO:0000256" key="2">
    <source>
        <dbReference type="ARBA" id="ARBA00022574"/>
    </source>
</evidence>
<comment type="caution">
    <text evidence="10">The sequence shown here is derived from an EMBL/GenBank/DDBJ whole genome shotgun (WGS) entry which is preliminary data.</text>
</comment>